<feature type="region of interest" description="Disordered" evidence="1">
    <location>
        <begin position="1"/>
        <end position="126"/>
    </location>
</feature>
<reference evidence="2" key="1">
    <citation type="submission" date="2021-06" db="EMBL/GenBank/DDBJ databases">
        <authorList>
            <person name="Arsene-Ploetze F."/>
        </authorList>
    </citation>
    <scope>NUCLEOTIDE SEQUENCE</scope>
    <source>
        <strain evidence="2">SBRY1</strain>
    </source>
</reference>
<organism evidence="2 3">
    <name type="scientific">Actinacidiphila bryophytorum</name>
    <dbReference type="NCBI Taxonomy" id="1436133"/>
    <lineage>
        <taxon>Bacteria</taxon>
        <taxon>Bacillati</taxon>
        <taxon>Actinomycetota</taxon>
        <taxon>Actinomycetes</taxon>
        <taxon>Kitasatosporales</taxon>
        <taxon>Streptomycetaceae</taxon>
        <taxon>Actinacidiphila</taxon>
    </lineage>
</organism>
<keyword evidence="3" id="KW-1185">Reference proteome</keyword>
<dbReference type="EMBL" id="CAJVAX010000018">
    <property type="protein sequence ID" value="CAG7645599.1"/>
    <property type="molecule type" value="Genomic_DNA"/>
</dbReference>
<gene>
    <name evidence="2" type="ORF">SBRY_40198</name>
</gene>
<feature type="compositionally biased region" description="Basic and acidic residues" evidence="1">
    <location>
        <begin position="103"/>
        <end position="113"/>
    </location>
</feature>
<evidence type="ECO:0000313" key="2">
    <source>
        <dbReference type="EMBL" id="CAG7645599.1"/>
    </source>
</evidence>
<sequence length="126" mass="14022">MPPGNAGRTPCVDHGDGQENDNDDGKRWTHGPQRTAPGREAPLHRRHRSHLRDPQEPPQRPGPADAAQVRPRRPQARALPRGALTQRTPAATRRNVRPVPHPPRKDPHEERHPPHVPSGGLPRPGR</sequence>
<evidence type="ECO:0000256" key="1">
    <source>
        <dbReference type="SAM" id="MobiDB-lite"/>
    </source>
</evidence>
<name>A0A9W4H2H0_9ACTN</name>
<dbReference type="Proteomes" id="UP001153328">
    <property type="component" value="Unassembled WGS sequence"/>
</dbReference>
<evidence type="ECO:0000313" key="3">
    <source>
        <dbReference type="Proteomes" id="UP001153328"/>
    </source>
</evidence>
<dbReference type="AlphaFoldDB" id="A0A9W4H2H0"/>
<comment type="caution">
    <text evidence="2">The sequence shown here is derived from an EMBL/GenBank/DDBJ whole genome shotgun (WGS) entry which is preliminary data.</text>
</comment>
<accession>A0A9W4H2H0</accession>
<protein>
    <submittedName>
        <fullName evidence="2">Uncharacterized protein</fullName>
    </submittedName>
</protein>
<proteinExistence type="predicted"/>
<feature type="compositionally biased region" description="Basic and acidic residues" evidence="1">
    <location>
        <begin position="11"/>
        <end position="27"/>
    </location>
</feature>